<dbReference type="SUPFAM" id="SSF103088">
    <property type="entry name" value="OmpA-like"/>
    <property type="match status" value="1"/>
</dbReference>
<dbReference type="SUPFAM" id="SSF48452">
    <property type="entry name" value="TPR-like"/>
    <property type="match status" value="1"/>
</dbReference>
<dbReference type="PRINTS" id="PR01023">
    <property type="entry name" value="NAFLGMOTY"/>
</dbReference>
<keyword evidence="7" id="KW-1185">Reference proteome</keyword>
<dbReference type="SUPFAM" id="SSF82171">
    <property type="entry name" value="DPP6 N-terminal domain-like"/>
    <property type="match status" value="1"/>
</dbReference>
<dbReference type="Pfam" id="PF00691">
    <property type="entry name" value="OmpA"/>
    <property type="match status" value="1"/>
</dbReference>
<proteinExistence type="predicted"/>
<evidence type="ECO:0000256" key="2">
    <source>
        <dbReference type="ARBA" id="ARBA00023136"/>
    </source>
</evidence>
<dbReference type="Pfam" id="PF07676">
    <property type="entry name" value="PD40"/>
    <property type="match status" value="2"/>
</dbReference>
<dbReference type="CDD" id="cd07185">
    <property type="entry name" value="OmpA_C-like"/>
    <property type="match status" value="1"/>
</dbReference>
<dbReference type="InterPro" id="IPR011659">
    <property type="entry name" value="WD40"/>
</dbReference>
<dbReference type="InterPro" id="IPR011042">
    <property type="entry name" value="6-blade_b-propeller_TolB-like"/>
</dbReference>
<dbReference type="AlphaFoldDB" id="A0A9X2P977"/>
<comment type="subcellular location">
    <subcellularLocation>
        <location evidence="1">Cell outer membrane</location>
    </subcellularLocation>
</comment>
<dbReference type="InterPro" id="IPR011990">
    <property type="entry name" value="TPR-like_helical_dom_sf"/>
</dbReference>
<keyword evidence="3" id="KW-0998">Cell outer membrane</keyword>
<organism evidence="6 7">
    <name type="scientific">Aquiflexum gelatinilyticum</name>
    <dbReference type="NCBI Taxonomy" id="2961943"/>
    <lineage>
        <taxon>Bacteria</taxon>
        <taxon>Pseudomonadati</taxon>
        <taxon>Bacteroidota</taxon>
        <taxon>Cytophagia</taxon>
        <taxon>Cytophagales</taxon>
        <taxon>Cyclobacteriaceae</taxon>
        <taxon>Aquiflexum</taxon>
    </lineage>
</organism>
<name>A0A9X2P977_9BACT</name>
<evidence type="ECO:0000313" key="6">
    <source>
        <dbReference type="EMBL" id="MCR9016125.1"/>
    </source>
</evidence>
<dbReference type="Proteomes" id="UP001142175">
    <property type="component" value="Unassembled WGS sequence"/>
</dbReference>
<dbReference type="PANTHER" id="PTHR30329">
    <property type="entry name" value="STATOR ELEMENT OF FLAGELLAR MOTOR COMPLEX"/>
    <property type="match status" value="1"/>
</dbReference>
<dbReference type="PRINTS" id="PR01021">
    <property type="entry name" value="OMPADOMAIN"/>
</dbReference>
<dbReference type="GO" id="GO:0009279">
    <property type="term" value="C:cell outer membrane"/>
    <property type="evidence" value="ECO:0007669"/>
    <property type="project" value="UniProtKB-SubCell"/>
</dbReference>
<dbReference type="RefSeq" id="WP_258423981.1">
    <property type="nucleotide sequence ID" value="NZ_JANSUY010000013.1"/>
</dbReference>
<keyword evidence="2 4" id="KW-0472">Membrane</keyword>
<reference evidence="6" key="1">
    <citation type="submission" date="2022-08" db="EMBL/GenBank/DDBJ databases">
        <authorList>
            <person name="Zhang D."/>
        </authorList>
    </citation>
    <scope>NUCLEOTIDE SEQUENCE</scope>
    <source>
        <strain evidence="6">XJ19-11</strain>
    </source>
</reference>
<evidence type="ECO:0000313" key="7">
    <source>
        <dbReference type="Proteomes" id="UP001142175"/>
    </source>
</evidence>
<dbReference type="InterPro" id="IPR050330">
    <property type="entry name" value="Bact_OuterMem_StrucFunc"/>
</dbReference>
<dbReference type="Gene3D" id="1.25.40.10">
    <property type="entry name" value="Tetratricopeptide repeat domain"/>
    <property type="match status" value="1"/>
</dbReference>
<dbReference type="PROSITE" id="PS51123">
    <property type="entry name" value="OMPA_2"/>
    <property type="match status" value="1"/>
</dbReference>
<accession>A0A9X2P977</accession>
<dbReference type="Gene3D" id="3.30.1330.60">
    <property type="entry name" value="OmpA-like domain"/>
    <property type="match status" value="1"/>
</dbReference>
<dbReference type="EMBL" id="JANSUY010000013">
    <property type="protein sequence ID" value="MCR9016125.1"/>
    <property type="molecule type" value="Genomic_DNA"/>
</dbReference>
<evidence type="ECO:0000256" key="4">
    <source>
        <dbReference type="PROSITE-ProRule" id="PRU00473"/>
    </source>
</evidence>
<gene>
    <name evidence="6" type="ORF">NU887_13855</name>
</gene>
<dbReference type="InterPro" id="IPR006665">
    <property type="entry name" value="OmpA-like"/>
</dbReference>
<dbReference type="Gene3D" id="2.120.10.30">
    <property type="entry name" value="TolB, C-terminal domain"/>
    <property type="match status" value="1"/>
</dbReference>
<dbReference type="InterPro" id="IPR036737">
    <property type="entry name" value="OmpA-like_sf"/>
</dbReference>
<dbReference type="PANTHER" id="PTHR30329:SF21">
    <property type="entry name" value="LIPOPROTEIN YIAD-RELATED"/>
    <property type="match status" value="1"/>
</dbReference>
<feature type="domain" description="OmpA-like" evidence="5">
    <location>
        <begin position="527"/>
        <end position="639"/>
    </location>
</feature>
<evidence type="ECO:0000256" key="3">
    <source>
        <dbReference type="ARBA" id="ARBA00023237"/>
    </source>
</evidence>
<protein>
    <submittedName>
        <fullName evidence="6">OmpA family protein</fullName>
    </submittedName>
</protein>
<evidence type="ECO:0000256" key="1">
    <source>
        <dbReference type="ARBA" id="ARBA00004442"/>
    </source>
</evidence>
<comment type="caution">
    <text evidence="6">The sequence shown here is derived from an EMBL/GenBank/DDBJ whole genome shotgun (WGS) entry which is preliminary data.</text>
</comment>
<evidence type="ECO:0000259" key="5">
    <source>
        <dbReference type="PROSITE" id="PS51123"/>
    </source>
</evidence>
<sequence length="639" mass="73279">MKISLLSIILFFFISFSFGQGYSIIDNKAIKMHQEGDELVQKRMYDEAIEKYRASIEREAGFLESYIKWGRILLTKGKPQEAIKVAERGEARAKQAKNQIKGEFKWLKVHCYLAMGMFEESLLEYNDANPLLEPSFKQRIDYRETESQMKFISLQLEKALSIEKEKLDEPLNGFSLQYFPVLTADSKKIIFVKRDGLKNFEHEDLFTSNFSEEDQLWSQPASISSVINTNYNEGTCTISADGKILIFSSCETPDSFGDCDLYIAYKLNDEWQRPSNMGKAVNSRFWDSQPSLSADGRILFFSSNRRGGFGGRDLWYSLRMPNGGWSEAKNLGSLVNTPKDEVSPFIYFNNEILFFASDGHRGFGGQDIFVSRVENGVFTNPENLGYPINDHLDQFSLFITAQRDYAYYTENTFNETMEERSYLYKFRFPEEISLGENLIVTQGKVFNSKTGDPVDARLSLVSLSNDSTLYEFRSDGKTGEFMMLYPDKSFSGLYVEKEGYLPKIYNVDRDNLKNQKDLMVSLIPIGSGEEFVFENIFFDLDKDDLKQESASSLKRLYNFLMENPKVAITIIGHTDNQGNPMYNESLSLRRAESVKKFLMEKGIPEIRVATDGKGDREPIQPNDTPENKALNRRVTISIK</sequence>
<dbReference type="InterPro" id="IPR006664">
    <property type="entry name" value="OMP_bac"/>
</dbReference>